<evidence type="ECO:0000313" key="1">
    <source>
        <dbReference type="EMBL" id="QDX94554.1"/>
    </source>
</evidence>
<reference evidence="1 2" key="1">
    <citation type="submission" date="2018-11" db="EMBL/GenBank/DDBJ databases">
        <title>Phylogenetic determinants of toxin gene distribution in genomes of Brevibacillus laterosporus.</title>
        <authorList>
            <person name="Glare T.R."/>
            <person name="Durrant A."/>
            <person name="Berry C."/>
            <person name="Palma L."/>
            <person name="Ormskirk M."/>
            <person name="Cox M.O."/>
        </authorList>
    </citation>
    <scope>NUCLEOTIDE SEQUENCE [LARGE SCALE GENOMIC DNA]</scope>
    <source>
        <strain evidence="1 2">1821L</strain>
    </source>
</reference>
<dbReference type="AlphaFoldDB" id="A0A502I9R7"/>
<organism evidence="1 2">
    <name type="scientific">Brevibacillus laterosporus</name>
    <name type="common">Bacillus laterosporus</name>
    <dbReference type="NCBI Taxonomy" id="1465"/>
    <lineage>
        <taxon>Bacteria</taxon>
        <taxon>Bacillati</taxon>
        <taxon>Bacillota</taxon>
        <taxon>Bacilli</taxon>
        <taxon>Bacillales</taxon>
        <taxon>Paenibacillaceae</taxon>
        <taxon>Brevibacillus</taxon>
    </lineage>
</organism>
<dbReference type="Proteomes" id="UP000319432">
    <property type="component" value="Chromosome"/>
</dbReference>
<dbReference type="EMBL" id="CP033464">
    <property type="protein sequence ID" value="QDX94554.1"/>
    <property type="molecule type" value="Genomic_DNA"/>
</dbReference>
<keyword evidence="2" id="KW-1185">Reference proteome</keyword>
<gene>
    <name evidence="1" type="ORF">EEL30_21110</name>
</gene>
<sequence>MKSLDLQKNTYGQAGRTLPLLERDKDGYSSTRLGKSNKEGEFFLYAGLLLWNNKQNTCIVATM</sequence>
<evidence type="ECO:0000313" key="2">
    <source>
        <dbReference type="Proteomes" id="UP000319432"/>
    </source>
</evidence>
<name>A0A502I9R7_BRELA</name>
<protein>
    <submittedName>
        <fullName evidence="1">Uncharacterized protein</fullName>
    </submittedName>
</protein>
<accession>A0A502I9R7</accession>
<proteinExistence type="predicted"/>